<name>A0A9N9LCY1_9HELO</name>
<dbReference type="AlphaFoldDB" id="A0A9N9LCY1"/>
<sequence length="243" mass="27238">MSSQSTSLMDLIPAEIRIMFWKLSGDGARIIEVGLGVSAQPPLPIGQLKTVCREAWEILQDGLVLCLDDEEYKDDGTVVKRTVWVKKEDVVFVPAPIRNPLTLVATPPRSYLWDVTDRLSDASLLTIETLAVDLNVVCNADFNRSVDLYRPLLLFRALKKVIIVTTGFTKSVTRPATYGEPLGLKFGFSELDDVLPNRAQDPQARKLDHWLAVARDEIRRLSFGEDAWEKLPEVVMMAKTGRV</sequence>
<accession>A0A9N9LCY1</accession>
<proteinExistence type="predicted"/>
<keyword evidence="2" id="KW-1185">Reference proteome</keyword>
<comment type="caution">
    <text evidence="1">The sequence shown here is derived from an EMBL/GenBank/DDBJ whole genome shotgun (WGS) entry which is preliminary data.</text>
</comment>
<dbReference type="EMBL" id="CAJVRM010000020">
    <property type="protein sequence ID" value="CAG8971463.1"/>
    <property type="molecule type" value="Genomic_DNA"/>
</dbReference>
<reference evidence="1" key="1">
    <citation type="submission" date="2021-07" db="EMBL/GenBank/DDBJ databases">
        <authorList>
            <person name="Durling M."/>
        </authorList>
    </citation>
    <scope>NUCLEOTIDE SEQUENCE</scope>
</reference>
<protein>
    <submittedName>
        <fullName evidence="1">Uncharacterized protein</fullName>
    </submittedName>
</protein>
<gene>
    <name evidence="1" type="ORF">HYALB_00002047</name>
</gene>
<dbReference type="OrthoDB" id="3461184at2759"/>
<evidence type="ECO:0000313" key="1">
    <source>
        <dbReference type="EMBL" id="CAG8971463.1"/>
    </source>
</evidence>
<organism evidence="1 2">
    <name type="scientific">Hymenoscyphus albidus</name>
    <dbReference type="NCBI Taxonomy" id="595503"/>
    <lineage>
        <taxon>Eukaryota</taxon>
        <taxon>Fungi</taxon>
        <taxon>Dikarya</taxon>
        <taxon>Ascomycota</taxon>
        <taxon>Pezizomycotina</taxon>
        <taxon>Leotiomycetes</taxon>
        <taxon>Helotiales</taxon>
        <taxon>Helotiaceae</taxon>
        <taxon>Hymenoscyphus</taxon>
    </lineage>
</organism>
<evidence type="ECO:0000313" key="2">
    <source>
        <dbReference type="Proteomes" id="UP000701801"/>
    </source>
</evidence>
<dbReference type="Proteomes" id="UP000701801">
    <property type="component" value="Unassembled WGS sequence"/>
</dbReference>